<dbReference type="InterPro" id="IPR011009">
    <property type="entry name" value="Kinase-like_dom_sf"/>
</dbReference>
<evidence type="ECO:0000256" key="2">
    <source>
        <dbReference type="ARBA" id="ARBA00022679"/>
    </source>
</evidence>
<reference evidence="7 8" key="1">
    <citation type="journal article" date="2016" name="Mol. Biol. Evol.">
        <title>Comparative Genomics of Early-Diverging Mushroom-Forming Fungi Provides Insights into the Origins of Lignocellulose Decay Capabilities.</title>
        <authorList>
            <person name="Nagy L.G."/>
            <person name="Riley R."/>
            <person name="Tritt A."/>
            <person name="Adam C."/>
            <person name="Daum C."/>
            <person name="Floudas D."/>
            <person name="Sun H."/>
            <person name="Yadav J.S."/>
            <person name="Pangilinan J."/>
            <person name="Larsson K.H."/>
            <person name="Matsuura K."/>
            <person name="Barry K."/>
            <person name="Labutti K."/>
            <person name="Kuo R."/>
            <person name="Ohm R.A."/>
            <person name="Bhattacharya S.S."/>
            <person name="Shirouzu T."/>
            <person name="Yoshinaga Y."/>
            <person name="Martin F.M."/>
            <person name="Grigoriev I.V."/>
            <person name="Hibbett D.S."/>
        </authorList>
    </citation>
    <scope>NUCLEOTIDE SEQUENCE [LARGE SCALE GENOMIC DNA]</scope>
    <source>
        <strain evidence="7 8">CBS 109695</strain>
    </source>
</reference>
<dbReference type="OrthoDB" id="10252354at2759"/>
<proteinExistence type="predicted"/>
<evidence type="ECO:0000256" key="4">
    <source>
        <dbReference type="ARBA" id="ARBA00022777"/>
    </source>
</evidence>
<protein>
    <recommendedName>
        <fullName evidence="6">Protein kinase domain-containing protein</fullName>
    </recommendedName>
</protein>
<dbReference type="STRING" id="436010.A0A166W4D7"/>
<keyword evidence="5" id="KW-0067">ATP-binding</keyword>
<evidence type="ECO:0000256" key="1">
    <source>
        <dbReference type="ARBA" id="ARBA00022527"/>
    </source>
</evidence>
<organism evidence="7 8">
    <name type="scientific">Athelia psychrophila</name>
    <dbReference type="NCBI Taxonomy" id="1759441"/>
    <lineage>
        <taxon>Eukaryota</taxon>
        <taxon>Fungi</taxon>
        <taxon>Dikarya</taxon>
        <taxon>Basidiomycota</taxon>
        <taxon>Agaricomycotina</taxon>
        <taxon>Agaricomycetes</taxon>
        <taxon>Agaricomycetidae</taxon>
        <taxon>Atheliales</taxon>
        <taxon>Atheliaceae</taxon>
        <taxon>Athelia</taxon>
    </lineage>
</organism>
<keyword evidence="8" id="KW-1185">Reference proteome</keyword>
<keyword evidence="4" id="KW-0418">Kinase</keyword>
<dbReference type="InterPro" id="IPR000719">
    <property type="entry name" value="Prot_kinase_dom"/>
</dbReference>
<dbReference type="Proteomes" id="UP000076532">
    <property type="component" value="Unassembled WGS sequence"/>
</dbReference>
<dbReference type="PANTHER" id="PTHR47448:SF1">
    <property type="entry name" value="SERINE_THREONINE-PROTEIN KINASE STE7 HOMOLOG"/>
    <property type="match status" value="1"/>
</dbReference>
<dbReference type="PROSITE" id="PS50011">
    <property type="entry name" value="PROTEIN_KINASE_DOM"/>
    <property type="match status" value="1"/>
</dbReference>
<dbReference type="GO" id="GO:0004712">
    <property type="term" value="F:protein serine/threonine/tyrosine kinase activity"/>
    <property type="evidence" value="ECO:0007669"/>
    <property type="project" value="UniProtKB-ARBA"/>
</dbReference>
<dbReference type="EMBL" id="KV417482">
    <property type="protein sequence ID" value="KZP33359.1"/>
    <property type="molecule type" value="Genomic_DNA"/>
</dbReference>
<dbReference type="Gene3D" id="1.10.510.10">
    <property type="entry name" value="Transferase(Phosphotransferase) domain 1"/>
    <property type="match status" value="1"/>
</dbReference>
<evidence type="ECO:0000313" key="7">
    <source>
        <dbReference type="EMBL" id="KZP33359.1"/>
    </source>
</evidence>
<feature type="non-terminal residue" evidence="7">
    <location>
        <position position="1"/>
    </location>
</feature>
<evidence type="ECO:0000256" key="3">
    <source>
        <dbReference type="ARBA" id="ARBA00022741"/>
    </source>
</evidence>
<keyword evidence="1" id="KW-0723">Serine/threonine-protein kinase</keyword>
<dbReference type="SUPFAM" id="SSF56112">
    <property type="entry name" value="Protein kinase-like (PK-like)"/>
    <property type="match status" value="1"/>
</dbReference>
<name>A0A166W4D7_9AGAM</name>
<dbReference type="PANTHER" id="PTHR47448">
    <property type="entry name" value="DUAL SPECIFICITY MITOGEN-ACTIVATED PROTEIN KINASE KINASE DSOR1-LIKE PROTEIN"/>
    <property type="match status" value="1"/>
</dbReference>
<dbReference type="Pfam" id="PF00069">
    <property type="entry name" value="Pkinase"/>
    <property type="match status" value="1"/>
</dbReference>
<evidence type="ECO:0000259" key="6">
    <source>
        <dbReference type="PROSITE" id="PS50011"/>
    </source>
</evidence>
<evidence type="ECO:0000313" key="8">
    <source>
        <dbReference type="Proteomes" id="UP000076532"/>
    </source>
</evidence>
<accession>A0A166W4D7</accession>
<sequence>IILFYGALPSAPNICICMEFTDKGSLDGIYKKIGAIDIDVVAHVAIADSKAWCIFMITDIKPSDVMCNSKGQIKVCDFSVSGQFISLIADT</sequence>
<dbReference type="GO" id="GO:0004674">
    <property type="term" value="F:protein serine/threonine kinase activity"/>
    <property type="evidence" value="ECO:0007669"/>
    <property type="project" value="UniProtKB-KW"/>
</dbReference>
<gene>
    <name evidence="7" type="ORF">FIBSPDRAFT_721078</name>
</gene>
<dbReference type="AlphaFoldDB" id="A0A166W4D7"/>
<evidence type="ECO:0000256" key="5">
    <source>
        <dbReference type="ARBA" id="ARBA00022840"/>
    </source>
</evidence>
<keyword evidence="3" id="KW-0547">Nucleotide-binding</keyword>
<keyword evidence="2" id="KW-0808">Transferase</keyword>
<dbReference type="InterPro" id="IPR050915">
    <property type="entry name" value="MAP_kinase_kinase"/>
</dbReference>
<dbReference type="GO" id="GO:0005524">
    <property type="term" value="F:ATP binding"/>
    <property type="evidence" value="ECO:0007669"/>
    <property type="project" value="UniProtKB-KW"/>
</dbReference>
<dbReference type="GO" id="GO:0007165">
    <property type="term" value="P:signal transduction"/>
    <property type="evidence" value="ECO:0007669"/>
    <property type="project" value="UniProtKB-ARBA"/>
</dbReference>
<feature type="domain" description="Protein kinase" evidence="6">
    <location>
        <begin position="1"/>
        <end position="91"/>
    </location>
</feature>